<organism evidence="1">
    <name type="scientific">Zea mays</name>
    <name type="common">Maize</name>
    <dbReference type="NCBI Taxonomy" id="4577"/>
    <lineage>
        <taxon>Eukaryota</taxon>
        <taxon>Viridiplantae</taxon>
        <taxon>Streptophyta</taxon>
        <taxon>Embryophyta</taxon>
        <taxon>Tracheophyta</taxon>
        <taxon>Spermatophyta</taxon>
        <taxon>Magnoliopsida</taxon>
        <taxon>Liliopsida</taxon>
        <taxon>Poales</taxon>
        <taxon>Poaceae</taxon>
        <taxon>PACMAD clade</taxon>
        <taxon>Panicoideae</taxon>
        <taxon>Andropogonodae</taxon>
        <taxon>Andropogoneae</taxon>
        <taxon>Tripsacinae</taxon>
        <taxon>Zea</taxon>
    </lineage>
</organism>
<accession>A0A1D6MYG1</accession>
<dbReference type="AlphaFoldDB" id="A0A1D6MYG1"/>
<proteinExistence type="predicted"/>
<dbReference type="InterPro" id="IPR022228">
    <property type="entry name" value="DUF3755"/>
</dbReference>
<sequence length="269" mass="29921">MDFVEALATTYAKLGQVMTEAKLKSASAWDTEVTRGERPQGECVPRAASKDNYTSRLAQSFNVFSYGSNIEDVVSAAMEKSWKVVAKKRMASSRLVDLMKLVHEKLAKTEASIKTKASAPAVVEIVSDFLSWRLGETSLVLNTQATKTVPVVGLDISLLDYHVEEPFDFMLSDLLAIDVLESGKIKPHNNIDLFHRARRNINDLVQIVMPVRVWFCDTTASPTYDNGYVNITTQLPGLRTKMPPLIMAIDENLASFMFPGITMILEKIS</sequence>
<name>A0A1D6MYG1_MAIZE</name>
<dbReference type="PaxDb" id="4577-AC213398.3_FGP004"/>
<evidence type="ECO:0000313" key="1">
    <source>
        <dbReference type="EMBL" id="ONM33738.1"/>
    </source>
</evidence>
<dbReference type="Pfam" id="PF12579">
    <property type="entry name" value="DUF3755"/>
    <property type="match status" value="1"/>
</dbReference>
<dbReference type="STRING" id="4577.A0A1D6MYG1"/>
<reference evidence="1" key="1">
    <citation type="submission" date="2015-12" db="EMBL/GenBank/DDBJ databases">
        <title>Update maize B73 reference genome by single molecule sequencing technologies.</title>
        <authorList>
            <consortium name="Maize Genome Sequencing Project"/>
            <person name="Ware D."/>
        </authorList>
    </citation>
    <scope>NUCLEOTIDE SEQUENCE [LARGE SCALE GENOMIC DNA]</scope>
    <source>
        <tissue evidence="1">Seedling</tissue>
    </source>
</reference>
<dbReference type="InParanoid" id="A0A1D6MYG1"/>
<gene>
    <name evidence="1" type="ORF">ZEAMMB73_Zm00001d041812</name>
</gene>
<dbReference type="EMBL" id="CM007649">
    <property type="protein sequence ID" value="ONM33738.1"/>
    <property type="molecule type" value="Genomic_DNA"/>
</dbReference>
<protein>
    <submittedName>
        <fullName evidence="1">Uncharacterized protein</fullName>
    </submittedName>
</protein>